<evidence type="ECO:0000313" key="5">
    <source>
        <dbReference type="Proteomes" id="UP000189464"/>
    </source>
</evidence>
<dbReference type="STRING" id="1833852.B0537_14190"/>
<keyword evidence="2" id="KW-0732">Signal</keyword>
<dbReference type="InterPro" id="IPR001119">
    <property type="entry name" value="SLH_dom"/>
</dbReference>
<proteinExistence type="predicted"/>
<evidence type="ECO:0000256" key="2">
    <source>
        <dbReference type="SAM" id="SignalP"/>
    </source>
</evidence>
<organism evidence="4 5">
    <name type="scientific">Desulforamulus ferrireducens</name>
    <dbReference type="NCBI Taxonomy" id="1833852"/>
    <lineage>
        <taxon>Bacteria</taxon>
        <taxon>Bacillati</taxon>
        <taxon>Bacillota</taxon>
        <taxon>Clostridia</taxon>
        <taxon>Eubacteriales</taxon>
        <taxon>Peptococcaceae</taxon>
        <taxon>Desulforamulus</taxon>
    </lineage>
</organism>
<dbReference type="OrthoDB" id="2473368at2"/>
<dbReference type="Proteomes" id="UP000189464">
    <property type="component" value="Chromosome"/>
</dbReference>
<feature type="signal peptide" evidence="2">
    <location>
        <begin position="1"/>
        <end position="25"/>
    </location>
</feature>
<dbReference type="PROSITE" id="PS51272">
    <property type="entry name" value="SLH"/>
    <property type="match status" value="2"/>
</dbReference>
<dbReference type="AlphaFoldDB" id="A0A1S6IZC5"/>
<dbReference type="InterPro" id="IPR032599">
    <property type="entry name" value="YcdB/YcdC_rep_domain"/>
</dbReference>
<dbReference type="Pfam" id="PF16244">
    <property type="entry name" value="DUF4901"/>
    <property type="match status" value="2"/>
</dbReference>
<feature type="domain" description="SLH" evidence="3">
    <location>
        <begin position="678"/>
        <end position="734"/>
    </location>
</feature>
<gene>
    <name evidence="4" type="ORF">B0537_14190</name>
</gene>
<name>A0A1S6IZC5_9FIRM</name>
<dbReference type="KEGG" id="dfg:B0537_14190"/>
<feature type="chain" id="PRO_5012978232" evidence="2">
    <location>
        <begin position="26"/>
        <end position="734"/>
    </location>
</feature>
<accession>A0A1S6IZC5</accession>
<evidence type="ECO:0000313" key="4">
    <source>
        <dbReference type="EMBL" id="AQS60124.1"/>
    </source>
</evidence>
<dbReference type="EMBL" id="CP019698">
    <property type="protein sequence ID" value="AQS60124.1"/>
    <property type="molecule type" value="Genomic_DNA"/>
</dbReference>
<feature type="domain" description="SLH" evidence="3">
    <location>
        <begin position="556"/>
        <end position="618"/>
    </location>
</feature>
<protein>
    <submittedName>
        <fullName evidence="4">S-layer protein</fullName>
    </submittedName>
</protein>
<evidence type="ECO:0000259" key="3">
    <source>
        <dbReference type="PROSITE" id="PS51272"/>
    </source>
</evidence>
<reference evidence="4 5" key="1">
    <citation type="journal article" date="2016" name="Int. J. Syst. Evol. Microbiol.">
        <title>Desulfotomaculum ferrireducens sp. nov., a moderately thermophilic sulfate-reducing and dissimilatory Fe(III)-reducing bacterium isolated from compost.</title>
        <authorList>
            <person name="Yang G."/>
            <person name="Guo J."/>
            <person name="Zhuang L."/>
            <person name="Yuan Y."/>
            <person name="Zhou S."/>
        </authorList>
    </citation>
    <scope>NUCLEOTIDE SEQUENCE [LARGE SCALE GENOMIC DNA]</scope>
    <source>
        <strain evidence="4 5">GSS09</strain>
    </source>
</reference>
<evidence type="ECO:0000256" key="1">
    <source>
        <dbReference type="ARBA" id="ARBA00022737"/>
    </source>
</evidence>
<keyword evidence="1" id="KW-0677">Repeat</keyword>
<sequence length="734" mass="82174">MSKKMISALLAGCLCSGLILSPAAAAEVTQTKLLPSTFINGDLSQAKFPLDQAIAKAKELFNISAAYDKFESGINTYDGRTEWHLSWTKNTEPRGQISVRFNAANGEIIGMDRWEEQAPGQKFSGLPKYSYDEGAKLAAAEIKRLLPNYMTQVKLIPNEDRPFYGFTERGPVDYYYDFTRVVNGVTFRENYIHVRINADTGQIMGFGLQWQDKISFPSPSGKISTAQAEKVFGENVELVYFRPQIRGSKEPQVKLAYRVKNGSALLIDAFKGEVISDSAYGFYDRAMGGAGSFDAASKSAAQELSPVEQAEVEKYKNLLSAEKALERVKKVIQIPTDLTQTESRLTQDYQYPEQKIWNFYWSGEKSTTYESVSVGVDAVTGELISFNKWEKTQYQAGQKPKLTKEQAKQKAEEFIKKQQSARFGQIKLANSNVYEYVDKGIPRSYQFSYDRLVNNIPFTNNGFDVQVDAFTGEITGYRMTWWNIAFPSPQGVLEQPQAVAAFLADDSLNLEYLRLPRGNNDAQVNLVYRLKDNSYTTLDARTGQFLDWNGEPVPPKQTNVFTDIASNPAENDINQLAKANIVRSIDGKFYPERHITKLEALEMLVASRGWYEPPYRILQGQEKDEQVKRIINAALSLGIIEPGEDKNLEQELSRLDLAKLMINTLDYDGAAKLAQIYQLNTKDAGEVPDALKGYAALSLGLGLQSDLQGKYAPAQLVTRAEAATALVHMLQVKK</sequence>
<dbReference type="RefSeq" id="WP_077715164.1">
    <property type="nucleotide sequence ID" value="NZ_CP019698.1"/>
</dbReference>
<dbReference type="Pfam" id="PF00395">
    <property type="entry name" value="SLH"/>
    <property type="match status" value="1"/>
</dbReference>
<keyword evidence="5" id="KW-1185">Reference proteome</keyword>